<evidence type="ECO:0000313" key="3">
    <source>
        <dbReference type="Proteomes" id="UP000695562"/>
    </source>
</evidence>
<feature type="compositionally biased region" description="Polar residues" evidence="1">
    <location>
        <begin position="25"/>
        <end position="50"/>
    </location>
</feature>
<name>A0A8J4UYZ2_9MYCE</name>
<proteinExistence type="predicted"/>
<protein>
    <submittedName>
        <fullName evidence="2">Uncharacterized protein</fullName>
    </submittedName>
</protein>
<evidence type="ECO:0000256" key="1">
    <source>
        <dbReference type="SAM" id="MobiDB-lite"/>
    </source>
</evidence>
<reference evidence="2" key="1">
    <citation type="submission" date="2020-01" db="EMBL/GenBank/DDBJ databases">
        <title>Development of genomics and gene disruption for Polysphondylium violaceum indicates a role for the polyketide synthase stlB in stalk morphogenesis.</title>
        <authorList>
            <person name="Narita B."/>
            <person name="Kawabe Y."/>
            <person name="Kin K."/>
            <person name="Saito T."/>
            <person name="Gibbs R."/>
            <person name="Kuspa A."/>
            <person name="Muzny D."/>
            <person name="Queller D."/>
            <person name="Richards S."/>
            <person name="Strassman J."/>
            <person name="Sucgang R."/>
            <person name="Worley K."/>
            <person name="Schaap P."/>
        </authorList>
    </citation>
    <scope>NUCLEOTIDE SEQUENCE</scope>
    <source>
        <strain evidence="2">QSvi11</strain>
    </source>
</reference>
<comment type="caution">
    <text evidence="2">The sequence shown here is derived from an EMBL/GenBank/DDBJ whole genome shotgun (WGS) entry which is preliminary data.</text>
</comment>
<organism evidence="2 3">
    <name type="scientific">Polysphondylium violaceum</name>
    <dbReference type="NCBI Taxonomy" id="133409"/>
    <lineage>
        <taxon>Eukaryota</taxon>
        <taxon>Amoebozoa</taxon>
        <taxon>Evosea</taxon>
        <taxon>Eumycetozoa</taxon>
        <taxon>Dictyostelia</taxon>
        <taxon>Dictyosteliales</taxon>
        <taxon>Dictyosteliaceae</taxon>
        <taxon>Polysphondylium</taxon>
    </lineage>
</organism>
<feature type="compositionally biased region" description="Low complexity" evidence="1">
    <location>
        <begin position="1"/>
        <end position="24"/>
    </location>
</feature>
<dbReference type="EMBL" id="AJWJ01000182">
    <property type="protein sequence ID" value="KAF2073800.1"/>
    <property type="molecule type" value="Genomic_DNA"/>
</dbReference>
<accession>A0A8J4UYZ2</accession>
<sequence length="213" mass="24038">MNKLEPTNNNNSPNSQSLNSPSIPFSNLTIPSSSDTNITPKNSTNRSNSTEITIPYSNIDTSHNNKNNSRNFIYNNVSYFIDTSNCRSLAELAGRVRKTFNIRSLEDKFYFYAENPTPSTKALDNLSNLPETGDIYISLGFIRLYLKDKDTKPIQIYHVGGIDLKTIKQDVKCDGIYIKNTTIKPPNPLPDGDYTISKNVSITIYSFLRSKNY</sequence>
<dbReference type="Proteomes" id="UP000695562">
    <property type="component" value="Unassembled WGS sequence"/>
</dbReference>
<feature type="region of interest" description="Disordered" evidence="1">
    <location>
        <begin position="1"/>
        <end position="50"/>
    </location>
</feature>
<gene>
    <name evidence="2" type="ORF">CYY_004894</name>
</gene>
<evidence type="ECO:0000313" key="2">
    <source>
        <dbReference type="EMBL" id="KAF2073800.1"/>
    </source>
</evidence>
<dbReference type="AlphaFoldDB" id="A0A8J4UYZ2"/>
<keyword evidence="3" id="KW-1185">Reference proteome</keyword>